<evidence type="ECO:0000256" key="2">
    <source>
        <dbReference type="ARBA" id="ARBA00006679"/>
    </source>
</evidence>
<organism evidence="8 9">
    <name type="scientific">Marinobacterium lutimaris</name>
    <dbReference type="NCBI Taxonomy" id="568106"/>
    <lineage>
        <taxon>Bacteria</taxon>
        <taxon>Pseudomonadati</taxon>
        <taxon>Pseudomonadota</taxon>
        <taxon>Gammaproteobacteria</taxon>
        <taxon>Oceanospirillales</taxon>
        <taxon>Oceanospirillaceae</taxon>
        <taxon>Marinobacterium</taxon>
    </lineage>
</organism>
<keyword evidence="5 7" id="KW-1133">Transmembrane helix</keyword>
<dbReference type="EMBL" id="FNVQ01000001">
    <property type="protein sequence ID" value="SEF70092.1"/>
    <property type="molecule type" value="Genomic_DNA"/>
</dbReference>
<dbReference type="Proteomes" id="UP000236745">
    <property type="component" value="Unassembled WGS sequence"/>
</dbReference>
<dbReference type="PANTHER" id="PTHR33452:SF1">
    <property type="entry name" value="INNER MEMBRANE PROTEIN YPHA-RELATED"/>
    <property type="match status" value="1"/>
</dbReference>
<name>A0A1H5U4P9_9GAMM</name>
<feature type="transmembrane region" description="Helical" evidence="7">
    <location>
        <begin position="113"/>
        <end position="133"/>
    </location>
</feature>
<keyword evidence="3" id="KW-1003">Cell membrane</keyword>
<gene>
    <name evidence="8" type="ORF">SAMN05444390_101269</name>
</gene>
<feature type="transmembrane region" description="Helical" evidence="7">
    <location>
        <begin position="69"/>
        <end position="93"/>
    </location>
</feature>
<keyword evidence="9" id="KW-1185">Reference proteome</keyword>
<dbReference type="InterPro" id="IPR051907">
    <property type="entry name" value="DoxX-like_oxidoreductase"/>
</dbReference>
<evidence type="ECO:0000256" key="6">
    <source>
        <dbReference type="ARBA" id="ARBA00023136"/>
    </source>
</evidence>
<accession>A0A1H5U4P9</accession>
<comment type="subcellular location">
    <subcellularLocation>
        <location evidence="1">Cell membrane</location>
        <topology evidence="1">Multi-pass membrane protein</topology>
    </subcellularLocation>
</comment>
<dbReference type="GO" id="GO:0005886">
    <property type="term" value="C:plasma membrane"/>
    <property type="evidence" value="ECO:0007669"/>
    <property type="project" value="UniProtKB-SubCell"/>
</dbReference>
<dbReference type="PANTHER" id="PTHR33452">
    <property type="entry name" value="OXIDOREDUCTASE CATD-RELATED"/>
    <property type="match status" value="1"/>
</dbReference>
<dbReference type="InterPro" id="IPR032808">
    <property type="entry name" value="DoxX"/>
</dbReference>
<evidence type="ECO:0000313" key="8">
    <source>
        <dbReference type="EMBL" id="SEF70092.1"/>
    </source>
</evidence>
<feature type="transmembrane region" description="Helical" evidence="7">
    <location>
        <begin position="35"/>
        <end position="57"/>
    </location>
</feature>
<evidence type="ECO:0000256" key="5">
    <source>
        <dbReference type="ARBA" id="ARBA00022989"/>
    </source>
</evidence>
<comment type="similarity">
    <text evidence="2">Belongs to the DoxX family.</text>
</comment>
<keyword evidence="6 7" id="KW-0472">Membrane</keyword>
<proteinExistence type="inferred from homology"/>
<dbReference type="Pfam" id="PF07681">
    <property type="entry name" value="DoxX"/>
    <property type="match status" value="1"/>
</dbReference>
<dbReference type="AlphaFoldDB" id="A0A1H5U4P9"/>
<dbReference type="RefSeq" id="WP_104001279.1">
    <property type="nucleotide sequence ID" value="NZ_FNVQ01000001.1"/>
</dbReference>
<evidence type="ECO:0000313" key="9">
    <source>
        <dbReference type="Proteomes" id="UP000236745"/>
    </source>
</evidence>
<protein>
    <submittedName>
        <fullName evidence="8">Putative oxidoreductase</fullName>
    </submittedName>
</protein>
<evidence type="ECO:0000256" key="1">
    <source>
        <dbReference type="ARBA" id="ARBA00004651"/>
    </source>
</evidence>
<reference evidence="8 9" key="1">
    <citation type="submission" date="2016-10" db="EMBL/GenBank/DDBJ databases">
        <authorList>
            <person name="de Groot N.N."/>
        </authorList>
    </citation>
    <scope>NUCLEOTIDE SEQUENCE [LARGE SCALE GENOMIC DNA]</scope>
    <source>
        <strain evidence="8 9">DSM 22012</strain>
    </source>
</reference>
<evidence type="ECO:0000256" key="7">
    <source>
        <dbReference type="SAM" id="Phobius"/>
    </source>
</evidence>
<evidence type="ECO:0000256" key="3">
    <source>
        <dbReference type="ARBA" id="ARBA00022475"/>
    </source>
</evidence>
<sequence length="140" mass="15228">MLSTINRLLDCPDLGKFVLRASFAAMMLMHGWHKITHGLGGIAGILSANGLPTWISYGVYMGEVVAPVLLILGILTRISALFMLGTMVFAWMLTGVAKTFTVTPVGAWGIEHMMVFFFAALAIMFLGCGRYSVVSNPAWR</sequence>
<dbReference type="OrthoDB" id="280866at2"/>
<evidence type="ECO:0000256" key="4">
    <source>
        <dbReference type="ARBA" id="ARBA00022692"/>
    </source>
</evidence>
<keyword evidence="4 7" id="KW-0812">Transmembrane</keyword>